<feature type="transmembrane region" description="Helical" evidence="1">
    <location>
        <begin position="21"/>
        <end position="42"/>
    </location>
</feature>
<dbReference type="STRING" id="1503054.WT74_05660"/>
<comment type="caution">
    <text evidence="2">The sequence shown here is derived from an EMBL/GenBank/DDBJ whole genome shotgun (WGS) entry which is preliminary data.</text>
</comment>
<accession>A0A108GH29</accession>
<evidence type="ECO:0000256" key="1">
    <source>
        <dbReference type="SAM" id="Phobius"/>
    </source>
</evidence>
<name>A0A108GH29_9BURK</name>
<gene>
    <name evidence="2" type="ORF">WT44_32945</name>
</gene>
<keyword evidence="1" id="KW-0812">Transmembrane</keyword>
<proteinExistence type="predicted"/>
<dbReference type="InterPro" id="IPR009883">
    <property type="entry name" value="YgfX"/>
</dbReference>
<keyword evidence="1" id="KW-1133">Transmembrane helix</keyword>
<dbReference type="Pfam" id="PF07254">
    <property type="entry name" value="Cpta_toxin"/>
    <property type="match status" value="1"/>
</dbReference>
<keyword evidence="1" id="KW-0472">Membrane</keyword>
<evidence type="ECO:0000313" key="2">
    <source>
        <dbReference type="EMBL" id="KWA51631.1"/>
    </source>
</evidence>
<protein>
    <submittedName>
        <fullName evidence="2">Uncharacterized protein</fullName>
    </submittedName>
</protein>
<feature type="transmembrane region" description="Helical" evidence="1">
    <location>
        <begin position="48"/>
        <end position="71"/>
    </location>
</feature>
<dbReference type="AlphaFoldDB" id="A0A108GH29"/>
<dbReference type="Proteomes" id="UP000068603">
    <property type="component" value="Unassembled WGS sequence"/>
</dbReference>
<organism evidence="2">
    <name type="scientific">Burkholderia stagnalis</name>
    <dbReference type="NCBI Taxonomy" id="1503054"/>
    <lineage>
        <taxon>Bacteria</taxon>
        <taxon>Pseudomonadati</taxon>
        <taxon>Pseudomonadota</taxon>
        <taxon>Betaproteobacteria</taxon>
        <taxon>Burkholderiales</taxon>
        <taxon>Burkholderiaceae</taxon>
        <taxon>Burkholderia</taxon>
        <taxon>Burkholderia cepacia complex</taxon>
    </lineage>
</organism>
<evidence type="ECO:0000313" key="3">
    <source>
        <dbReference type="Proteomes" id="UP000068603"/>
    </source>
</evidence>
<reference evidence="2 3" key="1">
    <citation type="submission" date="2015-11" db="EMBL/GenBank/DDBJ databases">
        <title>Expanding the genomic diversity of Burkholderia species for the development of highly accurate diagnostics.</title>
        <authorList>
            <person name="Sahl J."/>
            <person name="Keim P."/>
            <person name="Wagner D."/>
        </authorList>
    </citation>
    <scope>NUCLEOTIDE SEQUENCE [LARGE SCALE GENOMIC DNA]</scope>
    <source>
        <strain evidence="2 3">MSMB1960WGS</strain>
    </source>
</reference>
<sequence length="154" mass="15468">MTNPVEIAAGCQRRFALRASAALSVMLAVFVAAAAGAVHLFLAPRTGAAAAAIGATATALLLAACAVRACARRLPAELRVDALGEVAAFGRTGQLLARGRVTGHAHWASLLLVLSVGPDGRRGRPLLIPADALDAASFRALSVLARTTGAAAPA</sequence>
<dbReference type="EMBL" id="LPHB01000096">
    <property type="protein sequence ID" value="KWA51631.1"/>
    <property type="molecule type" value="Genomic_DNA"/>
</dbReference>